<feature type="region of interest" description="Disordered" evidence="1">
    <location>
        <begin position="53"/>
        <end position="76"/>
    </location>
</feature>
<dbReference type="AlphaFoldDB" id="A0A3S3MKE9"/>
<dbReference type="PANTHER" id="PTHR35286">
    <property type="entry name" value="EXPRESSED PROTEIN"/>
    <property type="match status" value="1"/>
</dbReference>
<dbReference type="STRING" id="337451.A0A3S3MKE9"/>
<proteinExistence type="predicted"/>
<reference evidence="2 3" key="1">
    <citation type="journal article" date="2019" name="Nat. Plants">
        <title>Stout camphor tree genome fills gaps in understanding of flowering plant genome evolution.</title>
        <authorList>
            <person name="Chaw S.M."/>
            <person name="Liu Y.C."/>
            <person name="Wu Y.W."/>
            <person name="Wang H.Y."/>
            <person name="Lin C.I."/>
            <person name="Wu C.S."/>
            <person name="Ke H.M."/>
            <person name="Chang L.Y."/>
            <person name="Hsu C.Y."/>
            <person name="Yang H.T."/>
            <person name="Sudianto E."/>
            <person name="Hsu M.H."/>
            <person name="Wu K.P."/>
            <person name="Wang L.N."/>
            <person name="Leebens-Mack J.H."/>
            <person name="Tsai I.J."/>
        </authorList>
    </citation>
    <scope>NUCLEOTIDE SEQUENCE [LARGE SCALE GENOMIC DNA]</scope>
    <source>
        <strain evidence="3">cv. Chaw 1501</strain>
        <tissue evidence="2">Young leaves</tissue>
    </source>
</reference>
<evidence type="ECO:0000256" key="1">
    <source>
        <dbReference type="SAM" id="MobiDB-lite"/>
    </source>
</evidence>
<name>A0A3S3MKE9_9MAGN</name>
<comment type="caution">
    <text evidence="2">The sequence shown here is derived from an EMBL/GenBank/DDBJ whole genome shotgun (WGS) entry which is preliminary data.</text>
</comment>
<organism evidence="2 3">
    <name type="scientific">Cinnamomum micranthum f. kanehirae</name>
    <dbReference type="NCBI Taxonomy" id="337451"/>
    <lineage>
        <taxon>Eukaryota</taxon>
        <taxon>Viridiplantae</taxon>
        <taxon>Streptophyta</taxon>
        <taxon>Embryophyta</taxon>
        <taxon>Tracheophyta</taxon>
        <taxon>Spermatophyta</taxon>
        <taxon>Magnoliopsida</taxon>
        <taxon>Magnoliidae</taxon>
        <taxon>Laurales</taxon>
        <taxon>Lauraceae</taxon>
        <taxon>Cinnamomum</taxon>
    </lineage>
</organism>
<dbReference type="Proteomes" id="UP000283530">
    <property type="component" value="Unassembled WGS sequence"/>
</dbReference>
<dbReference type="EMBL" id="QPKB01000004">
    <property type="protein sequence ID" value="RWR81662.1"/>
    <property type="molecule type" value="Genomic_DNA"/>
</dbReference>
<dbReference type="OrthoDB" id="1904011at2759"/>
<gene>
    <name evidence="2" type="ORF">CKAN_01035300</name>
</gene>
<dbReference type="PANTHER" id="PTHR35286:SF1">
    <property type="entry name" value="EXPRESSED PROTEIN"/>
    <property type="match status" value="1"/>
</dbReference>
<protein>
    <submittedName>
        <fullName evidence="2">FK506-binding protein 5-like protein</fullName>
    </submittedName>
</protein>
<accession>A0A3S3MKE9</accession>
<evidence type="ECO:0000313" key="2">
    <source>
        <dbReference type="EMBL" id="RWR81662.1"/>
    </source>
</evidence>
<keyword evidence="3" id="KW-1185">Reference proteome</keyword>
<sequence>MSFNHPKTPNSNANFNDTFDSLILQSFLNRMHPNHSNTNTSSNVISTVLTQSLPLISSPPNGPDEISSSPNDPDESRLGYVAREEAKVEAEIVHTIHSGDTDALRPNSGKSITIAGHNICVGFNEEMGSEYRVWEWHGHVLTRDEENCYSLEYIFGNYFEKRRKWNTEIGYVAFKIQEKLYLIWGILQKPNSFSPRLKNYQSLAKNPNNNNMSSSTLKNQDNEMNMGDAFDSLLSESFINRLRRNLAISISSPLFSLHLYPSSHRHPTTAETSPDWATWPNKKRRSRVWSSVPFSPATDSL</sequence>
<evidence type="ECO:0000313" key="3">
    <source>
        <dbReference type="Proteomes" id="UP000283530"/>
    </source>
</evidence>